<dbReference type="AlphaFoldDB" id="G8QZH9"/>
<dbReference type="STRING" id="926562.Oweho_2668"/>
<accession>G8QZH9</accession>
<evidence type="ECO:0000256" key="1">
    <source>
        <dbReference type="SAM" id="Coils"/>
    </source>
</evidence>
<keyword evidence="2" id="KW-1133">Transmembrane helix</keyword>
<organism evidence="3 4">
    <name type="scientific">Owenweeksia hongkongensis (strain DSM 17368 / CIP 108786 / JCM 12287 / NRRL B-23963 / UST20020801)</name>
    <dbReference type="NCBI Taxonomy" id="926562"/>
    <lineage>
        <taxon>Bacteria</taxon>
        <taxon>Pseudomonadati</taxon>
        <taxon>Bacteroidota</taxon>
        <taxon>Flavobacteriia</taxon>
        <taxon>Flavobacteriales</taxon>
        <taxon>Owenweeksiaceae</taxon>
        <taxon>Owenweeksia</taxon>
    </lineage>
</organism>
<gene>
    <name evidence="3" type="ordered locus">Oweho_2668</name>
</gene>
<keyword evidence="4" id="KW-1185">Reference proteome</keyword>
<dbReference type="EMBL" id="CP003156">
    <property type="protein sequence ID" value="AEV33632.1"/>
    <property type="molecule type" value="Genomic_DNA"/>
</dbReference>
<reference evidence="3 4" key="1">
    <citation type="journal article" date="2012" name="Stand. Genomic Sci.">
        <title>Genome sequence of the orange-pigmented seawater bacterium Owenweeksia hongkongensis type strain (UST20020801(T)).</title>
        <authorList>
            <person name="Riedel T."/>
            <person name="Held B."/>
            <person name="Nolan M."/>
            <person name="Lucas S."/>
            <person name="Lapidus A."/>
            <person name="Tice H."/>
            <person name="Del Rio T.G."/>
            <person name="Cheng J.F."/>
            <person name="Han C."/>
            <person name="Tapia R."/>
            <person name="Goodwin L.A."/>
            <person name="Pitluck S."/>
            <person name="Liolios K."/>
            <person name="Mavromatis K."/>
            <person name="Pagani I."/>
            <person name="Ivanova N."/>
            <person name="Mikhailova N."/>
            <person name="Pati A."/>
            <person name="Chen A."/>
            <person name="Palaniappan K."/>
            <person name="Rohde M."/>
            <person name="Tindall B.J."/>
            <person name="Detter J.C."/>
            <person name="Goker M."/>
            <person name="Woyke T."/>
            <person name="Bristow J."/>
            <person name="Eisen J.A."/>
            <person name="Markowitz V."/>
            <person name="Hugenholtz P."/>
            <person name="Klenk H.P."/>
            <person name="Kyrpides N.C."/>
        </authorList>
    </citation>
    <scope>NUCLEOTIDE SEQUENCE</scope>
    <source>
        <strain evidence="4">DSM 17368 / JCM 12287 / NRRL B-23963</strain>
    </source>
</reference>
<keyword evidence="1" id="KW-0175">Coiled coil</keyword>
<sequence>MTDKAKQANKGLLYVIVLCMIGLLMTAYFLVVSLNEVKELTTHKDVLIRRLAEEVMAKKELQKEVDSLKKILEVDKIQPISSDVQTIVKP</sequence>
<evidence type="ECO:0000313" key="4">
    <source>
        <dbReference type="Proteomes" id="UP000005631"/>
    </source>
</evidence>
<dbReference type="Proteomes" id="UP000005631">
    <property type="component" value="Chromosome"/>
</dbReference>
<proteinExistence type="predicted"/>
<protein>
    <submittedName>
        <fullName evidence="3">Uncharacterized protein</fullName>
    </submittedName>
</protein>
<feature type="coiled-coil region" evidence="1">
    <location>
        <begin position="44"/>
        <end position="78"/>
    </location>
</feature>
<feature type="transmembrane region" description="Helical" evidence="2">
    <location>
        <begin position="12"/>
        <end position="31"/>
    </location>
</feature>
<name>G8QZH9_OWEHD</name>
<keyword evidence="2" id="KW-0812">Transmembrane</keyword>
<keyword evidence="2" id="KW-0472">Membrane</keyword>
<dbReference type="HOGENOM" id="CLU_2438000_0_0_10"/>
<evidence type="ECO:0000256" key="2">
    <source>
        <dbReference type="SAM" id="Phobius"/>
    </source>
</evidence>
<evidence type="ECO:0000313" key="3">
    <source>
        <dbReference type="EMBL" id="AEV33632.1"/>
    </source>
</evidence>
<dbReference type="KEGG" id="oho:Oweho_2668"/>